<keyword evidence="3" id="KW-0233">DNA recombination</keyword>
<dbReference type="EMBL" id="NBNE01001196">
    <property type="protein sequence ID" value="OWZ15079.1"/>
    <property type="molecule type" value="Genomic_DNA"/>
</dbReference>
<organism evidence="5 6">
    <name type="scientific">Phytophthora megakarya</name>
    <dbReference type="NCBI Taxonomy" id="4795"/>
    <lineage>
        <taxon>Eukaryota</taxon>
        <taxon>Sar</taxon>
        <taxon>Stramenopiles</taxon>
        <taxon>Oomycota</taxon>
        <taxon>Peronosporomycetes</taxon>
        <taxon>Peronosporales</taxon>
        <taxon>Peronosporaceae</taxon>
        <taxon>Phytophthora</taxon>
    </lineage>
</organism>
<keyword evidence="1" id="KW-0815">Transposition</keyword>
<dbReference type="GO" id="GO:0004803">
    <property type="term" value="F:transposase activity"/>
    <property type="evidence" value="ECO:0007669"/>
    <property type="project" value="InterPro"/>
</dbReference>
<sequence length="178" mass="20582">MNNYGVFLVAMAKDFNNHILPFAFSLVPVENYEHWIWFSNVVKEGLGDLTRFTVVSDRQKGLLAAVDEVFPEAGHRFCLRHIKSIINSKVFEKDISQTKPAAATYLQGIDKKHWVKYQYLEHFHLPAYDETTTNLAEQANSWIGNDCRSAKSFEAFALYFRKLCELVSERRQMGKIGR</sequence>
<dbReference type="InterPro" id="IPR018289">
    <property type="entry name" value="MULE_transposase_dom"/>
</dbReference>
<proteinExistence type="predicted"/>
<dbReference type="PANTHER" id="PTHR31973:SF187">
    <property type="entry name" value="MUTATOR TRANSPOSASE MUDRA PROTEIN"/>
    <property type="match status" value="1"/>
</dbReference>
<dbReference type="InterPro" id="IPR001207">
    <property type="entry name" value="Transposase_mutator"/>
</dbReference>
<evidence type="ECO:0000256" key="2">
    <source>
        <dbReference type="ARBA" id="ARBA00023125"/>
    </source>
</evidence>
<comment type="caution">
    <text evidence="5">The sequence shown here is derived from an EMBL/GenBank/DDBJ whole genome shotgun (WGS) entry which is preliminary data.</text>
</comment>
<protein>
    <recommendedName>
        <fullName evidence="4">MULE transposase domain-containing protein</fullName>
    </recommendedName>
</protein>
<dbReference type="GO" id="GO:0006313">
    <property type="term" value="P:DNA transposition"/>
    <property type="evidence" value="ECO:0007669"/>
    <property type="project" value="InterPro"/>
</dbReference>
<keyword evidence="6" id="KW-1185">Reference proteome</keyword>
<name>A0A225WD51_9STRA</name>
<evidence type="ECO:0000313" key="6">
    <source>
        <dbReference type="Proteomes" id="UP000198211"/>
    </source>
</evidence>
<evidence type="ECO:0000256" key="3">
    <source>
        <dbReference type="ARBA" id="ARBA00023172"/>
    </source>
</evidence>
<feature type="domain" description="MULE transposase" evidence="4">
    <location>
        <begin position="6"/>
        <end position="83"/>
    </location>
</feature>
<reference evidence="6" key="1">
    <citation type="submission" date="2017-03" db="EMBL/GenBank/DDBJ databases">
        <title>Phytopthora megakarya and P. palmivora, two closely related causual agents of cacao black pod achieved similar genome size and gene model numbers by different mechanisms.</title>
        <authorList>
            <person name="Ali S."/>
            <person name="Shao J."/>
            <person name="Larry D.J."/>
            <person name="Kronmiller B."/>
            <person name="Shen D."/>
            <person name="Strem M.D."/>
            <person name="Melnick R.L."/>
            <person name="Guiltinan M.J."/>
            <person name="Tyler B.M."/>
            <person name="Meinhardt L.W."/>
            <person name="Bailey B.A."/>
        </authorList>
    </citation>
    <scope>NUCLEOTIDE SEQUENCE [LARGE SCALE GENOMIC DNA]</scope>
    <source>
        <strain evidence="6">zdho120</strain>
    </source>
</reference>
<evidence type="ECO:0000259" key="4">
    <source>
        <dbReference type="Pfam" id="PF10551"/>
    </source>
</evidence>
<dbReference type="PROSITE" id="PS01007">
    <property type="entry name" value="TRANSPOSASE_MUTATOR"/>
    <property type="match status" value="1"/>
</dbReference>
<dbReference type="Proteomes" id="UP000198211">
    <property type="component" value="Unassembled WGS sequence"/>
</dbReference>
<dbReference type="PANTHER" id="PTHR31973">
    <property type="entry name" value="POLYPROTEIN, PUTATIVE-RELATED"/>
    <property type="match status" value="1"/>
</dbReference>
<dbReference type="STRING" id="4795.A0A225WD51"/>
<keyword evidence="2" id="KW-0238">DNA-binding</keyword>
<evidence type="ECO:0000256" key="1">
    <source>
        <dbReference type="ARBA" id="ARBA00022578"/>
    </source>
</evidence>
<dbReference type="Pfam" id="PF10551">
    <property type="entry name" value="MULE"/>
    <property type="match status" value="1"/>
</dbReference>
<evidence type="ECO:0000313" key="5">
    <source>
        <dbReference type="EMBL" id="OWZ15079.1"/>
    </source>
</evidence>
<dbReference type="OrthoDB" id="128916at2759"/>
<dbReference type="AlphaFoldDB" id="A0A225WD51"/>
<dbReference type="GO" id="GO:0003677">
    <property type="term" value="F:DNA binding"/>
    <property type="evidence" value="ECO:0007669"/>
    <property type="project" value="UniProtKB-KW"/>
</dbReference>
<gene>
    <name evidence="5" type="ORF">PHMEG_00011346</name>
</gene>
<accession>A0A225WD51</accession>